<feature type="region of interest" description="Disordered" evidence="1">
    <location>
        <begin position="77"/>
        <end position="171"/>
    </location>
</feature>
<keyword evidence="3" id="KW-1185">Reference proteome</keyword>
<feature type="compositionally biased region" description="Polar residues" evidence="1">
    <location>
        <begin position="128"/>
        <end position="143"/>
    </location>
</feature>
<organism evidence="2 3">
    <name type="scientific">Oidiodendron maius (strain Zn)</name>
    <dbReference type="NCBI Taxonomy" id="913774"/>
    <lineage>
        <taxon>Eukaryota</taxon>
        <taxon>Fungi</taxon>
        <taxon>Dikarya</taxon>
        <taxon>Ascomycota</taxon>
        <taxon>Pezizomycotina</taxon>
        <taxon>Leotiomycetes</taxon>
        <taxon>Leotiomycetes incertae sedis</taxon>
        <taxon>Myxotrichaceae</taxon>
        <taxon>Oidiodendron</taxon>
    </lineage>
</organism>
<sequence>MSFWADRILKPKVSMYIDQWRSRHMHGLRVDLSRDSLLSDVVQKVEQREKDLGLPRTSNLVEIVRLALIISEIPSAKKDTKSKEDTNPQINQPGIPVNKPVTPVSYSRIEETAIQSTTDRTDSHHSYQKTPSGSELTMTQESVTKTRKSMTRTRKSNKKTRNSKSSTNTPMAQKLSNDFALGGSVPQNVAFGGTGNMGGTPSSWSGVFDFEATLRALSLSTPSPTPPPKAINGGIVAGISMAKGGDILFADARTKPSTKKHESIFDKFLDKGSQKISNLEGSSSDGIGVNHQVRKLGISGKHQGVNPGENTKGKRADGPHSGPETDDDERLSMIVEDTLLFLWPEA</sequence>
<protein>
    <submittedName>
        <fullName evidence="2">Uncharacterized protein</fullName>
    </submittedName>
</protein>
<evidence type="ECO:0000256" key="1">
    <source>
        <dbReference type="SAM" id="MobiDB-lite"/>
    </source>
</evidence>
<dbReference type="InParanoid" id="A0A0C3H0J5"/>
<feature type="compositionally biased region" description="Basic residues" evidence="1">
    <location>
        <begin position="145"/>
        <end position="162"/>
    </location>
</feature>
<evidence type="ECO:0000313" key="2">
    <source>
        <dbReference type="EMBL" id="KIM96026.1"/>
    </source>
</evidence>
<dbReference type="Proteomes" id="UP000054321">
    <property type="component" value="Unassembled WGS sequence"/>
</dbReference>
<dbReference type="AlphaFoldDB" id="A0A0C3H0J5"/>
<gene>
    <name evidence="2" type="ORF">OIDMADRAFT_183481</name>
</gene>
<feature type="compositionally biased region" description="Basic and acidic residues" evidence="1">
    <location>
        <begin position="77"/>
        <end position="86"/>
    </location>
</feature>
<accession>A0A0C3H0J5</accession>
<feature type="region of interest" description="Disordered" evidence="1">
    <location>
        <begin position="299"/>
        <end position="331"/>
    </location>
</feature>
<dbReference type="EMBL" id="KN832885">
    <property type="protein sequence ID" value="KIM96026.1"/>
    <property type="molecule type" value="Genomic_DNA"/>
</dbReference>
<reference evidence="3" key="2">
    <citation type="submission" date="2015-01" db="EMBL/GenBank/DDBJ databases">
        <title>Evolutionary Origins and Diversification of the Mycorrhizal Mutualists.</title>
        <authorList>
            <consortium name="DOE Joint Genome Institute"/>
            <consortium name="Mycorrhizal Genomics Consortium"/>
            <person name="Kohler A."/>
            <person name="Kuo A."/>
            <person name="Nagy L.G."/>
            <person name="Floudas D."/>
            <person name="Copeland A."/>
            <person name="Barry K.W."/>
            <person name="Cichocki N."/>
            <person name="Veneault-Fourrey C."/>
            <person name="LaButti K."/>
            <person name="Lindquist E.A."/>
            <person name="Lipzen A."/>
            <person name="Lundell T."/>
            <person name="Morin E."/>
            <person name="Murat C."/>
            <person name="Riley R."/>
            <person name="Ohm R."/>
            <person name="Sun H."/>
            <person name="Tunlid A."/>
            <person name="Henrissat B."/>
            <person name="Grigoriev I.V."/>
            <person name="Hibbett D.S."/>
            <person name="Martin F."/>
        </authorList>
    </citation>
    <scope>NUCLEOTIDE SEQUENCE [LARGE SCALE GENOMIC DNA]</scope>
    <source>
        <strain evidence="3">Zn</strain>
    </source>
</reference>
<reference evidence="2 3" key="1">
    <citation type="submission" date="2014-04" db="EMBL/GenBank/DDBJ databases">
        <authorList>
            <consortium name="DOE Joint Genome Institute"/>
            <person name="Kuo A."/>
            <person name="Martino E."/>
            <person name="Perotto S."/>
            <person name="Kohler A."/>
            <person name="Nagy L.G."/>
            <person name="Floudas D."/>
            <person name="Copeland A."/>
            <person name="Barry K.W."/>
            <person name="Cichocki N."/>
            <person name="Veneault-Fourrey C."/>
            <person name="LaButti K."/>
            <person name="Lindquist E.A."/>
            <person name="Lipzen A."/>
            <person name="Lundell T."/>
            <person name="Morin E."/>
            <person name="Murat C."/>
            <person name="Sun H."/>
            <person name="Tunlid A."/>
            <person name="Henrissat B."/>
            <person name="Grigoriev I.V."/>
            <person name="Hibbett D.S."/>
            <person name="Martin F."/>
            <person name="Nordberg H.P."/>
            <person name="Cantor M.N."/>
            <person name="Hua S.X."/>
        </authorList>
    </citation>
    <scope>NUCLEOTIDE SEQUENCE [LARGE SCALE GENOMIC DNA]</scope>
    <source>
        <strain evidence="2 3">Zn</strain>
    </source>
</reference>
<name>A0A0C3H0J5_OIDMZ</name>
<evidence type="ECO:0000313" key="3">
    <source>
        <dbReference type="Proteomes" id="UP000054321"/>
    </source>
</evidence>
<proteinExistence type="predicted"/>
<dbReference type="HOGENOM" id="CLU_801920_0_0_1"/>